<feature type="coiled-coil region" evidence="1">
    <location>
        <begin position="255"/>
        <end position="282"/>
    </location>
</feature>
<keyword evidence="3" id="KW-1185">Reference proteome</keyword>
<dbReference type="HOGENOM" id="CLU_737363_0_0_14"/>
<gene>
    <name evidence="2" type="ordered locus">MHLP_00960</name>
</gene>
<accession>I7C5I9</accession>
<dbReference type="OrthoDB" id="394974at2"/>
<dbReference type="AlphaFoldDB" id="I7C5I9"/>
<keyword evidence="1" id="KW-0175">Coiled coil</keyword>
<evidence type="ECO:0000313" key="2">
    <source>
        <dbReference type="EMBL" id="AFO51772.1"/>
    </source>
</evidence>
<evidence type="ECO:0000313" key="3">
    <source>
        <dbReference type="Proteomes" id="UP000006502"/>
    </source>
</evidence>
<protein>
    <submittedName>
        <fullName evidence="2">Uncharacterized protein</fullName>
    </submittedName>
</protein>
<evidence type="ECO:0000256" key="1">
    <source>
        <dbReference type="SAM" id="Coils"/>
    </source>
</evidence>
<organism evidence="2 3">
    <name type="scientific">Mycoplasma haematolamae (strain Purdue)</name>
    <dbReference type="NCBI Taxonomy" id="1212765"/>
    <lineage>
        <taxon>Bacteria</taxon>
        <taxon>Bacillati</taxon>
        <taxon>Mycoplasmatota</taxon>
        <taxon>Mollicutes</taxon>
        <taxon>Mycoplasmataceae</taxon>
        <taxon>Mycoplasma</taxon>
    </lineage>
</organism>
<sequence length="341" mass="40819">MKTYSVTDFISLPRFKEKIEPKLKKLIGSKKVVFIPFSEGISSLREQLTDQEIRLLSSTYFASFLGKWTEYALETLNKENLDTLDWKTIKSISLRTQEYYLSKRFEPTVRRFLNGYDFDLFIEEERFNSSRYKDVFKRVFAHIEKIAPYLKDVQSWESFSSVTPRDKDIRLEITGEFDAFNPTTKELIELKFQQTTWSKEWLWQSLLYVYLLKSYWGIEANSIKIVNTFSATYWTISLRELFNEQTQEFFEFLKLEIADSEKDSLKEKIKDCIENLEASEDLRKIVSERFFLKREDPALNAYCDFISYLLTNKKDKDFRSNLHSSSWVWKKWITFSSSVYR</sequence>
<dbReference type="STRING" id="1212765.MHLP_00960"/>
<dbReference type="Proteomes" id="UP000006502">
    <property type="component" value="Chromosome"/>
</dbReference>
<reference evidence="2 3" key="1">
    <citation type="journal article" date="2012" name="J. Bacteriol.">
        <title>Genome Sequence of "Candidatus Mycoplasma haemolamae" Strain Purdue, a Red Blood Cell Pathogen of Alpacas (Vicugna pacos) and Llamas (Lama glama).</title>
        <authorList>
            <person name="Guimaraes A.M."/>
            <person name="Toth B."/>
            <person name="Santos A.P."/>
            <person name="do Nascimento N.C."/>
            <person name="Kritchevsky J.E."/>
            <person name="Messick J.B."/>
        </authorList>
    </citation>
    <scope>NUCLEOTIDE SEQUENCE [LARGE SCALE GENOMIC DNA]</scope>
    <source>
        <strain evidence="2 3">Purdue</strain>
    </source>
</reference>
<dbReference type="KEGG" id="mhl:MHLP_00960"/>
<dbReference type="PATRIC" id="fig|1212765.3.peg.217"/>
<name>I7C5I9_MYCHA</name>
<proteinExistence type="predicted"/>
<reference evidence="3" key="2">
    <citation type="submission" date="2012-07" db="EMBL/GenBank/DDBJ databases">
        <title>Complete genome sequence of 'Candidatus Mycoplasma haemolamae'.</title>
        <authorList>
            <person name="Guimaraes A.M.S."/>
            <person name="Toth B."/>
            <person name="Santos A.P."/>
            <person name="Nascimento N.C."/>
            <person name="Sojka J.E."/>
            <person name="Messick J.B."/>
        </authorList>
    </citation>
    <scope>NUCLEOTIDE SEQUENCE [LARGE SCALE GENOMIC DNA]</scope>
    <source>
        <strain evidence="3">Purdue</strain>
    </source>
</reference>
<dbReference type="EMBL" id="CP003731">
    <property type="protein sequence ID" value="AFO51772.1"/>
    <property type="molecule type" value="Genomic_DNA"/>
</dbReference>